<feature type="non-terminal residue" evidence="2">
    <location>
        <position position="55"/>
    </location>
</feature>
<evidence type="ECO:0000313" key="2">
    <source>
        <dbReference type="EMBL" id="KMW69443.1"/>
    </source>
</evidence>
<dbReference type="EMBL" id="GG750022">
    <property type="protein sequence ID" value="KMW69443.1"/>
    <property type="molecule type" value="Genomic_DNA"/>
</dbReference>
<feature type="chain" id="PRO_5005318524" evidence="1">
    <location>
        <begin position="17"/>
        <end position="55"/>
    </location>
</feature>
<dbReference type="Proteomes" id="UP000007802">
    <property type="component" value="Unassembled WGS sequence"/>
</dbReference>
<reference evidence="2" key="1">
    <citation type="submission" date="2010-03" db="EMBL/GenBank/DDBJ databases">
        <title>Annotation of Blastomyces dermatitidis strain ATCC 18188.</title>
        <authorList>
            <consortium name="The Broad Institute Genome Sequencing Platform"/>
            <consortium name="Broad Institute Genome Sequencing Center for Infectious Disease."/>
            <person name="Cuomo C."/>
            <person name="Klein B."/>
            <person name="Sullivan T."/>
            <person name="Heitman J."/>
            <person name="Young S."/>
            <person name="Zeng Q."/>
            <person name="Gargeya S."/>
            <person name="Alvarado L."/>
            <person name="Berlin A.M."/>
            <person name="Chapman S.B."/>
            <person name="Chen Z."/>
            <person name="Freedman E."/>
            <person name="Gellesch M."/>
            <person name="Goldberg J."/>
            <person name="Griggs A."/>
            <person name="Gujja S."/>
            <person name="Heilman E."/>
            <person name="Heiman D."/>
            <person name="Howarth C."/>
            <person name="Mehta T."/>
            <person name="Neiman D."/>
            <person name="Pearson M."/>
            <person name="Roberts A."/>
            <person name="Saif S."/>
            <person name="Shea T."/>
            <person name="Shenoy N."/>
            <person name="Sisk P."/>
            <person name="Stolte C."/>
            <person name="Sykes S."/>
            <person name="White J."/>
            <person name="Yandava C."/>
            <person name="Haas B."/>
            <person name="Nusbaum C."/>
            <person name="Birren B."/>
        </authorList>
    </citation>
    <scope>NUCLEOTIDE SEQUENCE</scope>
    <source>
        <strain evidence="2">ATCC 18188</strain>
    </source>
</reference>
<accession>A0A0J9ET40</accession>
<sequence>LTVLIKLSVLSVSSAALQIYDHFFFAHTISDQTYVNMSRFSINDSHTAVHFCNLI</sequence>
<proteinExistence type="predicted"/>
<gene>
    <name evidence="2" type="ORF">BDDG_13590</name>
</gene>
<dbReference type="AlphaFoldDB" id="A0A0J9ET40"/>
<organism evidence="2">
    <name type="scientific">Ajellomyces dermatitidis (strain ATCC 18188 / CBS 674.68)</name>
    <name type="common">Blastomyces dermatitidis</name>
    <dbReference type="NCBI Taxonomy" id="653446"/>
    <lineage>
        <taxon>Eukaryota</taxon>
        <taxon>Fungi</taxon>
        <taxon>Dikarya</taxon>
        <taxon>Ascomycota</taxon>
        <taxon>Pezizomycotina</taxon>
        <taxon>Eurotiomycetes</taxon>
        <taxon>Eurotiomycetidae</taxon>
        <taxon>Onygenales</taxon>
        <taxon>Ajellomycetaceae</taxon>
        <taxon>Blastomyces</taxon>
    </lineage>
</organism>
<evidence type="ECO:0000256" key="1">
    <source>
        <dbReference type="SAM" id="SignalP"/>
    </source>
</evidence>
<protein>
    <submittedName>
        <fullName evidence="2">Uncharacterized protein</fullName>
    </submittedName>
</protein>
<name>A0A0J9ET40_AJEDA</name>
<feature type="non-terminal residue" evidence="2">
    <location>
        <position position="1"/>
    </location>
</feature>
<keyword evidence="1" id="KW-0732">Signal</keyword>
<feature type="signal peptide" evidence="1">
    <location>
        <begin position="1"/>
        <end position="16"/>
    </location>
</feature>